<keyword evidence="2" id="KW-1185">Reference proteome</keyword>
<accession>A0ACA9KWJ5</accession>
<organism evidence="1 2">
    <name type="scientific">Scutellospora calospora</name>
    <dbReference type="NCBI Taxonomy" id="85575"/>
    <lineage>
        <taxon>Eukaryota</taxon>
        <taxon>Fungi</taxon>
        <taxon>Fungi incertae sedis</taxon>
        <taxon>Mucoromycota</taxon>
        <taxon>Glomeromycotina</taxon>
        <taxon>Glomeromycetes</taxon>
        <taxon>Diversisporales</taxon>
        <taxon>Gigasporaceae</taxon>
        <taxon>Scutellospora</taxon>
    </lineage>
</organism>
<proteinExistence type="predicted"/>
<protein>
    <submittedName>
        <fullName evidence="1">6965_t:CDS:1</fullName>
    </submittedName>
</protein>
<comment type="caution">
    <text evidence="1">The sequence shown here is derived from an EMBL/GenBank/DDBJ whole genome shotgun (WGS) entry which is preliminary data.</text>
</comment>
<gene>
    <name evidence="1" type="ORF">SCALOS_LOCUS3018</name>
</gene>
<dbReference type="EMBL" id="CAJVPM010002991">
    <property type="protein sequence ID" value="CAG8495583.1"/>
    <property type="molecule type" value="Genomic_DNA"/>
</dbReference>
<sequence>MSKERTDTNKTCTGSAVYRTGDNEFNEYKFKAFFSDDSALIQDIQKTNISLIIGCFAFESNELYVIIAQNTLLNISTIEDKPSIYDLPISSAFGIFTAPIQDLSEPERNNAVFSLKREMYKNITSNQFLISILFAGELVTLPDSKKRENTSLIQNSADTSKISSLKNALNNIQGDIDYNIDTIIVSNDTAKEITPQVQIVGANIKGSNSNKLKCTKNIQETNPNPKRTLRSAKKTKTSILGNKTEETLSQFQNTEINMKPTKATKSNHTSKNIQRTLNVTPKNDEQTINVTSKNDEQTDIIDIDNDQLTDTADSIFELSDAY</sequence>
<name>A0ACA9KWJ5_9GLOM</name>
<evidence type="ECO:0000313" key="2">
    <source>
        <dbReference type="Proteomes" id="UP000789860"/>
    </source>
</evidence>
<dbReference type="Proteomes" id="UP000789860">
    <property type="component" value="Unassembled WGS sequence"/>
</dbReference>
<evidence type="ECO:0000313" key="1">
    <source>
        <dbReference type="EMBL" id="CAG8495583.1"/>
    </source>
</evidence>
<reference evidence="1" key="1">
    <citation type="submission" date="2021-06" db="EMBL/GenBank/DDBJ databases">
        <authorList>
            <person name="Kallberg Y."/>
            <person name="Tangrot J."/>
            <person name="Rosling A."/>
        </authorList>
    </citation>
    <scope>NUCLEOTIDE SEQUENCE</scope>
    <source>
        <strain evidence="1">AU212A</strain>
    </source>
</reference>